<evidence type="ECO:0000259" key="2">
    <source>
        <dbReference type="Pfam" id="PF03787"/>
    </source>
</evidence>
<organism evidence="3 4">
    <name type="scientific">Neolewinella agarilytica</name>
    <dbReference type="NCBI Taxonomy" id="478744"/>
    <lineage>
        <taxon>Bacteria</taxon>
        <taxon>Pseudomonadati</taxon>
        <taxon>Bacteroidota</taxon>
        <taxon>Saprospiria</taxon>
        <taxon>Saprospirales</taxon>
        <taxon>Lewinellaceae</taxon>
        <taxon>Neolewinella</taxon>
    </lineage>
</organism>
<dbReference type="EMBL" id="FOFB01000001">
    <property type="protein sequence ID" value="SEP60518.1"/>
    <property type="molecule type" value="Genomic_DNA"/>
</dbReference>
<reference evidence="4" key="1">
    <citation type="submission" date="2016-10" db="EMBL/GenBank/DDBJ databases">
        <authorList>
            <person name="Varghese N."/>
            <person name="Submissions S."/>
        </authorList>
    </citation>
    <scope>NUCLEOTIDE SEQUENCE [LARGE SCALE GENOMIC DNA]</scope>
    <source>
        <strain evidence="4">DSM 24740</strain>
    </source>
</reference>
<dbReference type="OrthoDB" id="163151at2"/>
<evidence type="ECO:0000313" key="4">
    <source>
        <dbReference type="Proteomes" id="UP000199021"/>
    </source>
</evidence>
<accession>A0A1H8ZA86</accession>
<dbReference type="AlphaFoldDB" id="A0A1H8ZA86"/>
<dbReference type="PANTHER" id="PTHR35579">
    <property type="entry name" value="CRISPR SYSTEM CMS ENDORIBONUCLEASE CSM3"/>
    <property type="match status" value="1"/>
</dbReference>
<name>A0A1H8ZA86_9BACT</name>
<dbReference type="InterPro" id="IPR005537">
    <property type="entry name" value="RAMP_III_fam"/>
</dbReference>
<dbReference type="CDD" id="cd09726">
    <property type="entry name" value="RAMP_I_III"/>
    <property type="match status" value="1"/>
</dbReference>
<dbReference type="InParanoid" id="A0A1H8ZA86"/>
<feature type="domain" description="CRISPR type III-associated protein" evidence="2">
    <location>
        <begin position="13"/>
        <end position="183"/>
    </location>
</feature>
<dbReference type="PANTHER" id="PTHR35579:SF3">
    <property type="entry name" value="CRISPR SYSTEM CMS ENDORIBONUCLEASE CSM3"/>
    <property type="match status" value="1"/>
</dbReference>
<evidence type="ECO:0000313" key="3">
    <source>
        <dbReference type="EMBL" id="SEP60518.1"/>
    </source>
</evidence>
<dbReference type="GO" id="GO:0051607">
    <property type="term" value="P:defense response to virus"/>
    <property type="evidence" value="ECO:0007669"/>
    <property type="project" value="UniProtKB-KW"/>
</dbReference>
<dbReference type="RefSeq" id="WP_090164948.1">
    <property type="nucleotide sequence ID" value="NZ_FOFB01000001.1"/>
</dbReference>
<evidence type="ECO:0000256" key="1">
    <source>
        <dbReference type="ARBA" id="ARBA00023118"/>
    </source>
</evidence>
<dbReference type="Proteomes" id="UP000199021">
    <property type="component" value="Unassembled WGS sequence"/>
</dbReference>
<keyword evidence="4" id="KW-1185">Reference proteome</keyword>
<keyword evidence="1" id="KW-0051">Antiviral defense</keyword>
<dbReference type="STRING" id="478744.SAMN05444359_101213"/>
<dbReference type="InterPro" id="IPR052216">
    <property type="entry name" value="CRISPR_Csm3_endoribonuclease"/>
</dbReference>
<sequence>MTLHYTLQFYDYWHTGSGLSGGTYADQVVNKTGKGLPIVPGKTIKGLLRHAAEDLLALGDEAFSQEQITLIFGEKSEEKADEKSPATKVGTCWFSSAELPADIAGQIAEGKQTEALYEVLAATQINEHGTTADGSLRQLEVTIPLTIVGEISGATEAQRAMLERCLRYVKRLGQNRSRGLGRCQFKIMPNE</sequence>
<gene>
    <name evidence="3" type="ORF">SAMN05444359_101213</name>
</gene>
<dbReference type="Pfam" id="PF03787">
    <property type="entry name" value="RAMPs"/>
    <property type="match status" value="1"/>
</dbReference>
<protein>
    <submittedName>
        <fullName evidence="3">CRISPR/Cas system CSM-associated protein Csm3, group 7 of RAMP superfamily</fullName>
    </submittedName>
</protein>
<proteinExistence type="predicted"/>